<dbReference type="PANTHER" id="PTHR32552">
    <property type="entry name" value="FERRICHROME IRON RECEPTOR-RELATED"/>
    <property type="match status" value="1"/>
</dbReference>
<reference evidence="19" key="1">
    <citation type="submission" date="2016-10" db="EMBL/GenBank/DDBJ databases">
        <authorList>
            <person name="Varghese N."/>
            <person name="Submissions S."/>
        </authorList>
    </citation>
    <scope>NUCLEOTIDE SEQUENCE [LARGE SCALE GENOMIC DNA]</scope>
    <source>
        <strain evidence="19">Nm71</strain>
    </source>
</reference>
<dbReference type="InterPro" id="IPR039426">
    <property type="entry name" value="TonB-dep_rcpt-like"/>
</dbReference>
<protein>
    <submittedName>
        <fullName evidence="18">Iron complex outermembrane recepter protein</fullName>
    </submittedName>
</protein>
<dbReference type="FunFam" id="2.40.170.20:FF:000005">
    <property type="entry name" value="TonB-dependent siderophore receptor"/>
    <property type="match status" value="1"/>
</dbReference>
<comment type="similarity">
    <text evidence="2 14 15">Belongs to the TonB-dependent receptor family.</text>
</comment>
<dbReference type="PROSITE" id="PS52016">
    <property type="entry name" value="TONB_DEPENDENT_REC_3"/>
    <property type="match status" value="1"/>
</dbReference>
<dbReference type="FunFam" id="2.170.130.10:FF:000001">
    <property type="entry name" value="Catecholate siderophore TonB-dependent receptor"/>
    <property type="match status" value="1"/>
</dbReference>
<keyword evidence="13 14" id="KW-0998">Cell outer membrane</keyword>
<evidence type="ECO:0000256" key="3">
    <source>
        <dbReference type="ARBA" id="ARBA00022448"/>
    </source>
</evidence>
<evidence type="ECO:0000256" key="1">
    <source>
        <dbReference type="ARBA" id="ARBA00004571"/>
    </source>
</evidence>
<sequence length="786" mass="88066">MNNVSRALVFYFLLAGPALAQSTALNIPAQNLPDALYSLSSQTGVQLLFDAEDMKNLQSRSVKGSMNSEMALDRLLADTPYTYEASSTNTYVIKTAPAEKPHLMPEVKVTGVIDPDSPYSTRYNVPSTTTATKTNTPIMETPMGIQVVPKSVLNDQQAITLEQSLNNISGVFPGLGFNGVETFNIRGFDTFDYYRNGVRFQSALTQTGNREIANLERIEVLKGPASILFGRIEPGGMINLVPKAPQAKSYYSLQQQFGSYNLYRTTLDATGGLNQDDSLLYRLNFAYEDKGSFRQFVDNHHFFVAPVIQWQISNRTQITAEMEYKTGKFTPDYGFPAIGNRPANLPINRNLGESFSKGNYDEITAGFHWSHALNDNWEIKHRFYLQRTDEEDNAVIPSGLRVDNRTLDRFFAGFRNNDVETYTTNVDITGNFETFGIQHTVLMGGDYYNFKNSGLLIDNFNFPSIDIFNPIHGGTAVRDPLDDFLFQTREDWFGLYFQDQIKLPYNVHILAGFRYDNARIEADNTFGGVTTFLDSKQDRISPRVGVLWQPIRFVSFYGNYVENFGAPNLFATGINGQSLRAETAQQWEAGIKTEFFDGRLSTTAAWFQLTKQNMAVGHPDPQLAAQGFSVLTGEARNEGVELDINGELLPGWNVIANYAYIDSDITRANDATLGNRFPNVPKHAGNIWSTYAFQNESLRGLKIGGGVTLRGKREGNLDNDFQMPGYAVFNLMTSYAIKLGKARVTAQFNVNNLFDKEYFPSSGGFNRMRITVGTPRVFLGSIRIEY</sequence>
<dbReference type="AlphaFoldDB" id="A0A1H9YNK0"/>
<keyword evidence="3 14" id="KW-0813">Transport</keyword>
<dbReference type="GO" id="GO:0009279">
    <property type="term" value="C:cell outer membrane"/>
    <property type="evidence" value="ECO:0007669"/>
    <property type="project" value="UniProtKB-SubCell"/>
</dbReference>
<evidence type="ECO:0000256" key="10">
    <source>
        <dbReference type="ARBA" id="ARBA00023077"/>
    </source>
</evidence>
<dbReference type="GO" id="GO:0015344">
    <property type="term" value="F:siderophore uptake transmembrane transporter activity"/>
    <property type="evidence" value="ECO:0007669"/>
    <property type="project" value="TreeGrafter"/>
</dbReference>
<evidence type="ECO:0000256" key="9">
    <source>
        <dbReference type="ARBA" id="ARBA00023065"/>
    </source>
</evidence>
<dbReference type="InterPro" id="IPR037066">
    <property type="entry name" value="Plug_dom_sf"/>
</dbReference>
<evidence type="ECO:0000256" key="5">
    <source>
        <dbReference type="ARBA" id="ARBA00022496"/>
    </source>
</evidence>
<evidence type="ECO:0000313" key="19">
    <source>
        <dbReference type="Proteomes" id="UP000199345"/>
    </source>
</evidence>
<dbReference type="Pfam" id="PF00593">
    <property type="entry name" value="TonB_dep_Rec_b-barrel"/>
    <property type="match status" value="1"/>
</dbReference>
<dbReference type="InterPro" id="IPR012910">
    <property type="entry name" value="Plug_dom"/>
</dbReference>
<dbReference type="Gene3D" id="3.55.50.30">
    <property type="match status" value="1"/>
</dbReference>
<keyword evidence="4 14" id="KW-1134">Transmembrane beta strand</keyword>
<dbReference type="SMART" id="SM00965">
    <property type="entry name" value="STN"/>
    <property type="match status" value="1"/>
</dbReference>
<keyword evidence="7 16" id="KW-0732">Signal</keyword>
<dbReference type="SUPFAM" id="SSF56935">
    <property type="entry name" value="Porins"/>
    <property type="match status" value="1"/>
</dbReference>
<keyword evidence="10 15" id="KW-0798">TonB box</keyword>
<proteinExistence type="inferred from homology"/>
<gene>
    <name evidence="18" type="ORF">SAMN05216326_10272</name>
</gene>
<name>A0A1H9YNK0_9PROT</name>
<feature type="signal peptide" evidence="16">
    <location>
        <begin position="1"/>
        <end position="20"/>
    </location>
</feature>
<dbReference type="GO" id="GO:0015891">
    <property type="term" value="P:siderophore transport"/>
    <property type="evidence" value="ECO:0007669"/>
    <property type="project" value="InterPro"/>
</dbReference>
<evidence type="ECO:0000256" key="4">
    <source>
        <dbReference type="ARBA" id="ARBA00022452"/>
    </source>
</evidence>
<organism evidence="18 19">
    <name type="scientific">Nitrosomonas marina</name>
    <dbReference type="NCBI Taxonomy" id="917"/>
    <lineage>
        <taxon>Bacteria</taxon>
        <taxon>Pseudomonadati</taxon>
        <taxon>Pseudomonadota</taxon>
        <taxon>Betaproteobacteria</taxon>
        <taxon>Nitrosomonadales</taxon>
        <taxon>Nitrosomonadaceae</taxon>
        <taxon>Nitrosomonas</taxon>
    </lineage>
</organism>
<evidence type="ECO:0000256" key="16">
    <source>
        <dbReference type="SAM" id="SignalP"/>
    </source>
</evidence>
<evidence type="ECO:0000256" key="8">
    <source>
        <dbReference type="ARBA" id="ARBA00023004"/>
    </source>
</evidence>
<feature type="chain" id="PRO_5011749628" evidence="16">
    <location>
        <begin position="21"/>
        <end position="786"/>
    </location>
</feature>
<dbReference type="Pfam" id="PF07660">
    <property type="entry name" value="STN"/>
    <property type="match status" value="1"/>
</dbReference>
<dbReference type="InterPro" id="IPR011662">
    <property type="entry name" value="Secretin/TonB_short_N"/>
</dbReference>
<keyword evidence="8" id="KW-0408">Iron</keyword>
<dbReference type="GO" id="GO:0038023">
    <property type="term" value="F:signaling receptor activity"/>
    <property type="evidence" value="ECO:0007669"/>
    <property type="project" value="InterPro"/>
</dbReference>
<evidence type="ECO:0000256" key="2">
    <source>
        <dbReference type="ARBA" id="ARBA00009810"/>
    </source>
</evidence>
<dbReference type="InterPro" id="IPR010105">
    <property type="entry name" value="TonB_sidphr_rcpt"/>
</dbReference>
<evidence type="ECO:0000256" key="7">
    <source>
        <dbReference type="ARBA" id="ARBA00022729"/>
    </source>
</evidence>
<feature type="domain" description="Secretin/TonB short N-terminal" evidence="17">
    <location>
        <begin position="45"/>
        <end position="96"/>
    </location>
</feature>
<dbReference type="EMBL" id="FOIA01000002">
    <property type="protein sequence ID" value="SES70177.1"/>
    <property type="molecule type" value="Genomic_DNA"/>
</dbReference>
<evidence type="ECO:0000256" key="11">
    <source>
        <dbReference type="ARBA" id="ARBA00023136"/>
    </source>
</evidence>
<keyword evidence="6 14" id="KW-0812">Transmembrane</keyword>
<dbReference type="CDD" id="cd01347">
    <property type="entry name" value="ligand_gated_channel"/>
    <property type="match status" value="1"/>
</dbReference>
<accession>A0A1H9YNK0</accession>
<dbReference type="Proteomes" id="UP000199345">
    <property type="component" value="Unassembled WGS sequence"/>
</dbReference>
<dbReference type="OrthoDB" id="9790771at2"/>
<evidence type="ECO:0000256" key="6">
    <source>
        <dbReference type="ARBA" id="ARBA00022692"/>
    </source>
</evidence>
<keyword evidence="19" id="KW-1185">Reference proteome</keyword>
<keyword evidence="5" id="KW-0410">Iron transport</keyword>
<keyword evidence="11 14" id="KW-0472">Membrane</keyword>
<evidence type="ECO:0000256" key="14">
    <source>
        <dbReference type="PROSITE-ProRule" id="PRU01360"/>
    </source>
</evidence>
<comment type="subcellular location">
    <subcellularLocation>
        <location evidence="1 14">Cell outer membrane</location>
        <topology evidence="1 14">Multi-pass membrane protein</topology>
    </subcellularLocation>
</comment>
<dbReference type="InterPro" id="IPR036942">
    <property type="entry name" value="Beta-barrel_TonB_sf"/>
</dbReference>
<dbReference type="RefSeq" id="WP_090655494.1">
    <property type="nucleotide sequence ID" value="NZ_FOIA01000002.1"/>
</dbReference>
<evidence type="ECO:0000313" key="18">
    <source>
        <dbReference type="EMBL" id="SES70177.1"/>
    </source>
</evidence>
<evidence type="ECO:0000256" key="12">
    <source>
        <dbReference type="ARBA" id="ARBA00023170"/>
    </source>
</evidence>
<dbReference type="Pfam" id="PF07715">
    <property type="entry name" value="Plug"/>
    <property type="match status" value="1"/>
</dbReference>
<evidence type="ECO:0000259" key="17">
    <source>
        <dbReference type="SMART" id="SM00965"/>
    </source>
</evidence>
<dbReference type="NCBIfam" id="TIGR01783">
    <property type="entry name" value="TonB-siderophor"/>
    <property type="match status" value="1"/>
</dbReference>
<dbReference type="Gene3D" id="2.40.170.20">
    <property type="entry name" value="TonB-dependent receptor, beta-barrel domain"/>
    <property type="match status" value="1"/>
</dbReference>
<keyword evidence="9" id="KW-0406">Ion transport</keyword>
<keyword evidence="12" id="KW-0675">Receptor</keyword>
<dbReference type="PANTHER" id="PTHR32552:SF68">
    <property type="entry name" value="FERRICHROME OUTER MEMBRANE TRANSPORTER_PHAGE RECEPTOR"/>
    <property type="match status" value="1"/>
</dbReference>
<evidence type="ECO:0000256" key="15">
    <source>
        <dbReference type="RuleBase" id="RU003357"/>
    </source>
</evidence>
<dbReference type="Gene3D" id="2.170.130.10">
    <property type="entry name" value="TonB-dependent receptor, plug domain"/>
    <property type="match status" value="1"/>
</dbReference>
<evidence type="ECO:0000256" key="13">
    <source>
        <dbReference type="ARBA" id="ARBA00023237"/>
    </source>
</evidence>
<dbReference type="InterPro" id="IPR000531">
    <property type="entry name" value="Beta-barrel_TonB"/>
</dbReference>